<dbReference type="InterPro" id="IPR000073">
    <property type="entry name" value="AB_hydrolase_1"/>
</dbReference>
<feature type="domain" description="AB hydrolase-1" evidence="1">
    <location>
        <begin position="4"/>
        <end position="214"/>
    </location>
</feature>
<dbReference type="Pfam" id="PF12697">
    <property type="entry name" value="Abhydrolase_6"/>
    <property type="match status" value="1"/>
</dbReference>
<dbReference type="RefSeq" id="WP_163796409.1">
    <property type="nucleotide sequence ID" value="NZ_AP022588.1"/>
</dbReference>
<keyword evidence="3" id="KW-1185">Reference proteome</keyword>
<dbReference type="SUPFAM" id="SSF53474">
    <property type="entry name" value="alpha/beta-Hydrolases"/>
    <property type="match status" value="1"/>
</dbReference>
<dbReference type="KEGG" id="msei:MSEDJ_16270"/>
<accession>A0A7I7QMJ0</accession>
<dbReference type="InterPro" id="IPR052897">
    <property type="entry name" value="Sec-Metab_Biosynth_Hydrolase"/>
</dbReference>
<evidence type="ECO:0000259" key="1">
    <source>
        <dbReference type="Pfam" id="PF12697"/>
    </source>
</evidence>
<dbReference type="Proteomes" id="UP000467193">
    <property type="component" value="Chromosome"/>
</dbReference>
<keyword evidence="2" id="KW-0378">Hydrolase</keyword>
<name>A0A7I7QMJ0_9MYCO</name>
<dbReference type="PANTHER" id="PTHR37017:SF11">
    <property type="entry name" value="ESTERASE_LIPASE_THIOESTERASE DOMAIN-CONTAINING PROTEIN"/>
    <property type="match status" value="1"/>
</dbReference>
<sequence length="227" mass="24016">MATFLLIPGGGSDPSYWRFVVAELARRGHRGIAVDLPCEDDSADLAAYADAVAARHTGGDRPIVVAHSFGGFTAPLACPLVDAAAVVYVSAMVPRPGERPDDWWSATGCAEAQRAAADRGGWDPDDMDAVFYDGVDPAIVAEEVERVQSETPSREPWPGPGLPDLPTSFVLLRDDRLFPEPFTRAMVADRLGIEPLVAPGGHTAMLSHPVELVDQLLVAAGPVLPAG</sequence>
<evidence type="ECO:0000313" key="2">
    <source>
        <dbReference type="EMBL" id="BBY27531.1"/>
    </source>
</evidence>
<protein>
    <submittedName>
        <fullName evidence="2">Alpha/beta hydrolase</fullName>
    </submittedName>
</protein>
<dbReference type="AlphaFoldDB" id="A0A7I7QMJ0"/>
<reference evidence="2 3" key="1">
    <citation type="journal article" date="2019" name="Emerg. Microbes Infect.">
        <title>Comprehensive subspecies identification of 175 nontuberculous mycobacteria species based on 7547 genomic profiles.</title>
        <authorList>
            <person name="Matsumoto Y."/>
            <person name="Kinjo T."/>
            <person name="Motooka D."/>
            <person name="Nabeya D."/>
            <person name="Jung N."/>
            <person name="Uechi K."/>
            <person name="Horii T."/>
            <person name="Iida T."/>
            <person name="Fujita J."/>
            <person name="Nakamura S."/>
        </authorList>
    </citation>
    <scope>NUCLEOTIDE SEQUENCE [LARGE SCALE GENOMIC DNA]</scope>
    <source>
        <strain evidence="2 3">JCM 17899</strain>
    </source>
</reference>
<dbReference type="EMBL" id="AP022588">
    <property type="protein sequence ID" value="BBY27531.1"/>
    <property type="molecule type" value="Genomic_DNA"/>
</dbReference>
<proteinExistence type="predicted"/>
<gene>
    <name evidence="2" type="ORF">MSEDJ_16270</name>
</gene>
<evidence type="ECO:0000313" key="3">
    <source>
        <dbReference type="Proteomes" id="UP000467193"/>
    </source>
</evidence>
<dbReference type="InterPro" id="IPR029058">
    <property type="entry name" value="AB_hydrolase_fold"/>
</dbReference>
<dbReference type="Gene3D" id="3.40.50.1820">
    <property type="entry name" value="alpha/beta hydrolase"/>
    <property type="match status" value="1"/>
</dbReference>
<dbReference type="GO" id="GO:0016787">
    <property type="term" value="F:hydrolase activity"/>
    <property type="evidence" value="ECO:0007669"/>
    <property type="project" value="UniProtKB-KW"/>
</dbReference>
<dbReference type="PANTHER" id="PTHR37017">
    <property type="entry name" value="AB HYDROLASE-1 DOMAIN-CONTAINING PROTEIN-RELATED"/>
    <property type="match status" value="1"/>
</dbReference>
<organism evidence="2 3">
    <name type="scientific">Mycolicibacterium sediminis</name>
    <dbReference type="NCBI Taxonomy" id="1286180"/>
    <lineage>
        <taxon>Bacteria</taxon>
        <taxon>Bacillati</taxon>
        <taxon>Actinomycetota</taxon>
        <taxon>Actinomycetes</taxon>
        <taxon>Mycobacteriales</taxon>
        <taxon>Mycobacteriaceae</taxon>
        <taxon>Mycolicibacterium</taxon>
    </lineage>
</organism>